<dbReference type="GO" id="GO:0004715">
    <property type="term" value="F:non-membrane spanning protein tyrosine kinase activity"/>
    <property type="evidence" value="ECO:0007669"/>
    <property type="project" value="UniProtKB-EC"/>
</dbReference>
<dbReference type="Proteomes" id="UP000503278">
    <property type="component" value="Chromosome"/>
</dbReference>
<keyword evidence="10 19" id="KW-0418">Kinase</keyword>
<dbReference type="NCBIfam" id="TIGR01007">
    <property type="entry name" value="eps_fam"/>
    <property type="match status" value="1"/>
</dbReference>
<dbReference type="AlphaFoldDB" id="A0A7L5E980"/>
<proteinExistence type="inferred from homology"/>
<dbReference type="InterPro" id="IPR025669">
    <property type="entry name" value="AAA_dom"/>
</dbReference>
<comment type="catalytic activity">
    <reaction evidence="15">
        <text>L-tyrosyl-[protein] + ATP = O-phospho-L-tyrosyl-[protein] + ADP + H(+)</text>
        <dbReference type="Rhea" id="RHEA:10596"/>
        <dbReference type="Rhea" id="RHEA-COMP:10136"/>
        <dbReference type="Rhea" id="RHEA-COMP:20101"/>
        <dbReference type="ChEBI" id="CHEBI:15378"/>
        <dbReference type="ChEBI" id="CHEBI:30616"/>
        <dbReference type="ChEBI" id="CHEBI:46858"/>
        <dbReference type="ChEBI" id="CHEBI:61978"/>
        <dbReference type="ChEBI" id="CHEBI:456216"/>
        <dbReference type="EC" id="2.7.10.2"/>
    </reaction>
</comment>
<keyword evidence="20" id="KW-1185">Reference proteome</keyword>
<keyword evidence="12 16" id="KW-1133">Transmembrane helix</keyword>
<evidence type="ECO:0000256" key="4">
    <source>
        <dbReference type="ARBA" id="ARBA00011903"/>
    </source>
</evidence>
<evidence type="ECO:0000259" key="17">
    <source>
        <dbReference type="Pfam" id="PF02706"/>
    </source>
</evidence>
<evidence type="ECO:0000256" key="16">
    <source>
        <dbReference type="SAM" id="Phobius"/>
    </source>
</evidence>
<accession>A0A7L5E980</accession>
<feature type="transmembrane region" description="Helical" evidence="16">
    <location>
        <begin position="486"/>
        <end position="504"/>
    </location>
</feature>
<evidence type="ECO:0000256" key="7">
    <source>
        <dbReference type="ARBA" id="ARBA00022679"/>
    </source>
</evidence>
<keyword evidence="14" id="KW-0829">Tyrosine-protein kinase</keyword>
<evidence type="ECO:0000313" key="19">
    <source>
        <dbReference type="EMBL" id="QJD96946.1"/>
    </source>
</evidence>
<feature type="transmembrane region" description="Helical" evidence="16">
    <location>
        <begin position="32"/>
        <end position="50"/>
    </location>
</feature>
<keyword evidence="6" id="KW-0997">Cell inner membrane</keyword>
<evidence type="ECO:0000256" key="10">
    <source>
        <dbReference type="ARBA" id="ARBA00022777"/>
    </source>
</evidence>
<feature type="domain" description="Polysaccharide chain length determinant N-terminal" evidence="17">
    <location>
        <begin position="24"/>
        <end position="109"/>
    </location>
</feature>
<dbReference type="FunFam" id="3.40.50.300:FF:000527">
    <property type="entry name" value="Tyrosine-protein kinase etk"/>
    <property type="match status" value="1"/>
</dbReference>
<dbReference type="Pfam" id="PF13614">
    <property type="entry name" value="AAA_31"/>
    <property type="match status" value="1"/>
</dbReference>
<keyword evidence="13 16" id="KW-0472">Membrane</keyword>
<dbReference type="InterPro" id="IPR027417">
    <property type="entry name" value="P-loop_NTPase"/>
</dbReference>
<evidence type="ECO:0000256" key="8">
    <source>
        <dbReference type="ARBA" id="ARBA00022692"/>
    </source>
</evidence>
<evidence type="ECO:0000256" key="2">
    <source>
        <dbReference type="ARBA" id="ARBA00007316"/>
    </source>
</evidence>
<dbReference type="Gene3D" id="3.40.50.300">
    <property type="entry name" value="P-loop containing nucleotide triphosphate hydrolases"/>
    <property type="match status" value="1"/>
</dbReference>
<evidence type="ECO:0000256" key="3">
    <source>
        <dbReference type="ARBA" id="ARBA00008883"/>
    </source>
</evidence>
<comment type="similarity">
    <text evidence="3">Belongs to the etk/wzc family.</text>
</comment>
<dbReference type="GO" id="GO:0042802">
    <property type="term" value="F:identical protein binding"/>
    <property type="evidence" value="ECO:0007669"/>
    <property type="project" value="UniProtKB-ARBA"/>
</dbReference>
<dbReference type="EC" id="2.7.10.2" evidence="4"/>
<evidence type="ECO:0000256" key="11">
    <source>
        <dbReference type="ARBA" id="ARBA00022840"/>
    </source>
</evidence>
<gene>
    <name evidence="19" type="ORF">HH214_14250</name>
</gene>
<dbReference type="Pfam" id="PF02706">
    <property type="entry name" value="Wzz"/>
    <property type="match status" value="1"/>
</dbReference>
<evidence type="ECO:0000256" key="14">
    <source>
        <dbReference type="ARBA" id="ARBA00023137"/>
    </source>
</evidence>
<dbReference type="KEGG" id="mrob:HH214_14250"/>
<evidence type="ECO:0000256" key="12">
    <source>
        <dbReference type="ARBA" id="ARBA00022989"/>
    </source>
</evidence>
<keyword evidence="11" id="KW-0067">ATP-binding</keyword>
<evidence type="ECO:0000313" key="20">
    <source>
        <dbReference type="Proteomes" id="UP000503278"/>
    </source>
</evidence>
<dbReference type="GO" id="GO:0005886">
    <property type="term" value="C:plasma membrane"/>
    <property type="evidence" value="ECO:0007669"/>
    <property type="project" value="UniProtKB-SubCell"/>
</dbReference>
<keyword evidence="8 16" id="KW-0812">Transmembrane</keyword>
<keyword evidence="5" id="KW-1003">Cell membrane</keyword>
<organism evidence="19 20">
    <name type="scientific">Mucilaginibacter robiniae</name>
    <dbReference type="NCBI Taxonomy" id="2728022"/>
    <lineage>
        <taxon>Bacteria</taxon>
        <taxon>Pseudomonadati</taxon>
        <taxon>Bacteroidota</taxon>
        <taxon>Sphingobacteriia</taxon>
        <taxon>Sphingobacteriales</taxon>
        <taxon>Sphingobacteriaceae</taxon>
        <taxon>Mucilaginibacter</taxon>
    </lineage>
</organism>
<evidence type="ECO:0000256" key="13">
    <source>
        <dbReference type="ARBA" id="ARBA00023136"/>
    </source>
</evidence>
<evidence type="ECO:0000256" key="1">
    <source>
        <dbReference type="ARBA" id="ARBA00004429"/>
    </source>
</evidence>
<evidence type="ECO:0000256" key="9">
    <source>
        <dbReference type="ARBA" id="ARBA00022741"/>
    </source>
</evidence>
<evidence type="ECO:0000259" key="18">
    <source>
        <dbReference type="Pfam" id="PF13614"/>
    </source>
</evidence>
<dbReference type="InterPro" id="IPR003856">
    <property type="entry name" value="LPS_length_determ_N"/>
</dbReference>
<dbReference type="InterPro" id="IPR050445">
    <property type="entry name" value="Bact_polysacc_biosynth/exp"/>
</dbReference>
<feature type="domain" description="AAA" evidence="18">
    <location>
        <begin position="570"/>
        <end position="698"/>
    </location>
</feature>
<evidence type="ECO:0000256" key="5">
    <source>
        <dbReference type="ARBA" id="ARBA00022475"/>
    </source>
</evidence>
<comment type="similarity">
    <text evidence="2">Belongs to the CpsD/CapB family.</text>
</comment>
<protein>
    <recommendedName>
        <fullName evidence="4">non-specific protein-tyrosine kinase</fullName>
        <ecNumber evidence="4">2.7.10.2</ecNumber>
    </recommendedName>
</protein>
<dbReference type="PANTHER" id="PTHR32309">
    <property type="entry name" value="TYROSINE-PROTEIN KINASE"/>
    <property type="match status" value="1"/>
</dbReference>
<comment type="subcellular location">
    <subcellularLocation>
        <location evidence="1">Cell inner membrane</location>
        <topology evidence="1">Multi-pass membrane protein</topology>
    </subcellularLocation>
</comment>
<dbReference type="CDD" id="cd05387">
    <property type="entry name" value="BY-kinase"/>
    <property type="match status" value="1"/>
</dbReference>
<dbReference type="EMBL" id="CP051682">
    <property type="protein sequence ID" value="QJD96946.1"/>
    <property type="molecule type" value="Genomic_DNA"/>
</dbReference>
<evidence type="ECO:0000256" key="15">
    <source>
        <dbReference type="ARBA" id="ARBA00051245"/>
    </source>
</evidence>
<reference evidence="19 20" key="1">
    <citation type="submission" date="2020-04" db="EMBL/GenBank/DDBJ databases">
        <title>Genome sequencing of novel species.</title>
        <authorList>
            <person name="Heo J."/>
            <person name="Kim S.-J."/>
            <person name="Kim J.-S."/>
            <person name="Hong S.-B."/>
            <person name="Kwon S.-W."/>
        </authorList>
    </citation>
    <scope>NUCLEOTIDE SEQUENCE [LARGE SCALE GENOMIC DNA]</scope>
    <source>
        <strain evidence="19 20">F39-2</strain>
    </source>
</reference>
<dbReference type="SUPFAM" id="SSF52540">
    <property type="entry name" value="P-loop containing nucleoside triphosphate hydrolases"/>
    <property type="match status" value="1"/>
</dbReference>
<dbReference type="GO" id="GO:0005524">
    <property type="term" value="F:ATP binding"/>
    <property type="evidence" value="ECO:0007669"/>
    <property type="project" value="UniProtKB-KW"/>
</dbReference>
<evidence type="ECO:0000256" key="6">
    <source>
        <dbReference type="ARBA" id="ARBA00022519"/>
    </source>
</evidence>
<keyword evidence="7 19" id="KW-0808">Transferase</keyword>
<name>A0A7L5E980_9SPHI</name>
<dbReference type="RefSeq" id="WP_169608710.1">
    <property type="nucleotide sequence ID" value="NZ_CP051682.1"/>
</dbReference>
<keyword evidence="9" id="KW-0547">Nucleotide-binding</keyword>
<sequence>MDSENELYDEFQENSGSESGFGDILFRYLKHWPWFVLSLVVFMTIGYFYVKSQVPQYQIEADILIKDNNQIPNQSVLQQLNLAQPAINLDNELLILKSSSLTKKVVKDLGLQTSYYVKGHLSKRYLYKNTPANVDVLQPSVETYTGEWRVQFVNANEVLFAGKRIPVNQPVKTEAGIIKVTPNLSFFNKQAFYAVFSTLDAAANQYLKGLGVTPANKTSNMLILTSVNEVPQKGQDYLNKLIDEFNNASIDDKNQTISNTLRFINERLGLLADELGKSENNVQQFKSSNGIIDVSTQASLVLNKLSTVDDGIQKIDLQLEVLKSVESFISNPKSTEVTIPSMLGLDDPTLNTLVPQLGQLLLQREGLLRTIPESNPLVGQINDQIIALKQSINKTIPTVRQVLLQSKRQLQSQNRSNEADIKKVPVKERGLLDVMRQQDIKSTLFSFLLQKHEETGLALAATTADSRIINKAFGTGAPIRPVKSTLYAIFFALGLALPLGIIFAKDFFNNTVRRKSDIDEITRVPVLAQIAHAQESEPLIVSAKPRSMVAEQVRGLRTNLQFLLPDEDSKVILFTSSISGEGKSFISLNLGASLASTNKKVIILELDLRKPKLLSTLGLERKEGLSDYLIGKIDYHDIIRPVTQQENFYLIESGTTPPNPAELLMNRRLGELINSLKKEYDYIVIDAPPIGLVTDAQIMSRYVDATFFLVRFNYTAKTHIKLINELYRKKIFKRLNIIFNSIDNSSLGYYNYDYSYYGEEAAKKGFLSSIFNK</sequence>
<dbReference type="PANTHER" id="PTHR32309:SF13">
    <property type="entry name" value="FERRIC ENTEROBACTIN TRANSPORT PROTEIN FEPE"/>
    <property type="match status" value="1"/>
</dbReference>
<dbReference type="InterPro" id="IPR005702">
    <property type="entry name" value="Wzc-like_C"/>
</dbReference>